<comment type="caution">
    <text evidence="1">The sequence shown here is derived from an EMBL/GenBank/DDBJ whole genome shotgun (WGS) entry which is preliminary data.</text>
</comment>
<evidence type="ECO:0000313" key="1">
    <source>
        <dbReference type="EMBL" id="MCJ2181089.1"/>
    </source>
</evidence>
<sequence>MITLVSRECPNTDSEKPERYSGLCLAMEGVKIAAPQQLTEKVERRSGLQRGLQHLVRIVNVGFTVPGMEEKNDAGDLPAVVRDSAVRLALKAQQAAAAGSPRSLVQCDSQKPMHFHIQNSPEDILETESMI</sequence>
<accession>A0ABT0B850</accession>
<evidence type="ECO:0000313" key="2">
    <source>
        <dbReference type="Proteomes" id="UP001162880"/>
    </source>
</evidence>
<protein>
    <submittedName>
        <fullName evidence="1">Uncharacterized protein</fullName>
    </submittedName>
</protein>
<dbReference type="Proteomes" id="UP001162880">
    <property type="component" value="Unassembled WGS sequence"/>
</dbReference>
<name>A0ABT0B850_9SPHN</name>
<dbReference type="RefSeq" id="WP_243996580.1">
    <property type="nucleotide sequence ID" value="NZ_JALHLE010000068.1"/>
</dbReference>
<proteinExistence type="predicted"/>
<dbReference type="EMBL" id="JALHLE010000068">
    <property type="protein sequence ID" value="MCJ2181089.1"/>
    <property type="molecule type" value="Genomic_DNA"/>
</dbReference>
<organism evidence="1 2">
    <name type="scientific">Novosphingobium album</name>
    <name type="common">ex Hu et al. 2023</name>
    <dbReference type="NCBI Taxonomy" id="2930093"/>
    <lineage>
        <taxon>Bacteria</taxon>
        <taxon>Pseudomonadati</taxon>
        <taxon>Pseudomonadota</taxon>
        <taxon>Alphaproteobacteria</taxon>
        <taxon>Sphingomonadales</taxon>
        <taxon>Sphingomonadaceae</taxon>
        <taxon>Novosphingobium</taxon>
    </lineage>
</organism>
<gene>
    <name evidence="1" type="ORF">MTR64_21230</name>
</gene>
<reference evidence="1" key="1">
    <citation type="submission" date="2022-03" db="EMBL/GenBank/DDBJ databases">
        <title>Identification of a novel bacterium isolated from mangrove sediments.</title>
        <authorList>
            <person name="Pan X."/>
        </authorList>
    </citation>
    <scope>NUCLEOTIDE SEQUENCE</scope>
    <source>
        <strain evidence="1">B2580</strain>
    </source>
</reference>
<keyword evidence="2" id="KW-1185">Reference proteome</keyword>